<dbReference type="OrthoDB" id="9784220at2"/>
<dbReference type="EMBL" id="JWTB01000039">
    <property type="protein sequence ID" value="KIC64476.1"/>
    <property type="molecule type" value="Genomic_DNA"/>
</dbReference>
<organism evidence="2 3">
    <name type="scientific">Pseudarthrobacter phenanthrenivorans</name>
    <name type="common">Arthrobacter phenanthrenivorans</name>
    <dbReference type="NCBI Taxonomy" id="361575"/>
    <lineage>
        <taxon>Bacteria</taxon>
        <taxon>Bacillati</taxon>
        <taxon>Actinomycetota</taxon>
        <taxon>Actinomycetes</taxon>
        <taxon>Micrococcales</taxon>
        <taxon>Micrococcaceae</taxon>
        <taxon>Pseudarthrobacter</taxon>
    </lineage>
</organism>
<dbReference type="InterPro" id="IPR002509">
    <property type="entry name" value="NODB_dom"/>
</dbReference>
<proteinExistence type="predicted"/>
<feature type="domain" description="NodB homology" evidence="1">
    <location>
        <begin position="45"/>
        <end position="270"/>
    </location>
</feature>
<gene>
    <name evidence="2" type="ORF">RM50_18065</name>
</gene>
<evidence type="ECO:0000313" key="2">
    <source>
        <dbReference type="EMBL" id="KIC64476.1"/>
    </source>
</evidence>
<comment type="caution">
    <text evidence="2">The sequence shown here is derived from an EMBL/GenBank/DDBJ whole genome shotgun (WGS) entry which is preliminary data.</text>
</comment>
<name>A0A0B4DCR0_PSEPS</name>
<accession>A0A0B4DCR0</accession>
<sequence length="315" mass="34631">MNQPAIADPLHPIVWPDCAKAAASFTFDVDAESCTIAHDPTSTRRMSLMTHQSYGPKIAVPRLLGILARQDIQATFFIPGFTAESYPDVVRQIVDGGHEVAHHGYLHEPMQGIDAATEASYIDRGLEALATVAGVRPVGYRAPWWELNWHSPALLADRGFLYDSSLLDGDAPYRFAVAADDPRDIVEIPVDWTLDDWEQYAFYPGVTGSGVIESPAKVLEMWTLEAQAHHSQGSCFVLTNHPFISGRPSKAVALEQLIERVKAMDGMWVTTMEQIARHTKATVTEVHTHARIEVPVFPGAGARFKPAVVRQGVLA</sequence>
<dbReference type="PANTHER" id="PTHR47561">
    <property type="entry name" value="POLYSACCHARIDE DEACETYLASE FAMILY PROTEIN (AFU_ORTHOLOGUE AFUA_6G05030)"/>
    <property type="match status" value="1"/>
</dbReference>
<protein>
    <submittedName>
        <fullName evidence="2">Polysaccharide deacetylase</fullName>
    </submittedName>
</protein>
<dbReference type="Gene3D" id="3.20.20.370">
    <property type="entry name" value="Glycoside hydrolase/deacetylase"/>
    <property type="match status" value="1"/>
</dbReference>
<dbReference type="PANTHER" id="PTHR47561:SF1">
    <property type="entry name" value="POLYSACCHARIDE DEACETYLASE FAMILY PROTEIN (AFU_ORTHOLOGUE AFUA_6G05030)"/>
    <property type="match status" value="1"/>
</dbReference>
<dbReference type="Proteomes" id="UP000031196">
    <property type="component" value="Unassembled WGS sequence"/>
</dbReference>
<dbReference type="InterPro" id="IPR037950">
    <property type="entry name" value="PgdA-like"/>
</dbReference>
<evidence type="ECO:0000259" key="1">
    <source>
        <dbReference type="PROSITE" id="PS51677"/>
    </source>
</evidence>
<dbReference type="GO" id="GO:0005975">
    <property type="term" value="P:carbohydrate metabolic process"/>
    <property type="evidence" value="ECO:0007669"/>
    <property type="project" value="InterPro"/>
</dbReference>
<dbReference type="AlphaFoldDB" id="A0A0B4DCR0"/>
<reference evidence="2 3" key="1">
    <citation type="submission" date="2014-12" db="EMBL/GenBank/DDBJ databases">
        <title>Genome sequencing of Arthrobacter phenanthrenivorans SWC37.</title>
        <authorList>
            <person name="Tan P.W."/>
            <person name="Chan K.-G."/>
        </authorList>
    </citation>
    <scope>NUCLEOTIDE SEQUENCE [LARGE SCALE GENOMIC DNA]</scope>
    <source>
        <strain evidence="2 3">SWC37</strain>
    </source>
</reference>
<dbReference type="SUPFAM" id="SSF88713">
    <property type="entry name" value="Glycoside hydrolase/deacetylase"/>
    <property type="match status" value="1"/>
</dbReference>
<dbReference type="PROSITE" id="PS51677">
    <property type="entry name" value="NODB"/>
    <property type="match status" value="1"/>
</dbReference>
<dbReference type="GO" id="GO:0016810">
    <property type="term" value="F:hydrolase activity, acting on carbon-nitrogen (but not peptide) bonds"/>
    <property type="evidence" value="ECO:0007669"/>
    <property type="project" value="InterPro"/>
</dbReference>
<dbReference type="CDD" id="cd10938">
    <property type="entry name" value="CE4_HpPgdA_like"/>
    <property type="match status" value="1"/>
</dbReference>
<dbReference type="Pfam" id="PF01522">
    <property type="entry name" value="Polysacc_deac_1"/>
    <property type="match status" value="1"/>
</dbReference>
<dbReference type="InterPro" id="IPR011330">
    <property type="entry name" value="Glyco_hydro/deAcase_b/a-brl"/>
</dbReference>
<dbReference type="RefSeq" id="WP_043455512.1">
    <property type="nucleotide sequence ID" value="NZ_JWTB01000039.1"/>
</dbReference>
<evidence type="ECO:0000313" key="3">
    <source>
        <dbReference type="Proteomes" id="UP000031196"/>
    </source>
</evidence>